<dbReference type="Pfam" id="PF12796">
    <property type="entry name" value="Ank_2"/>
    <property type="match status" value="1"/>
</dbReference>
<feature type="repeat" description="ANK" evidence="3">
    <location>
        <begin position="262"/>
        <end position="294"/>
    </location>
</feature>
<dbReference type="RefSeq" id="XP_004997825.1">
    <property type="nucleotide sequence ID" value="XM_004997768.1"/>
</dbReference>
<dbReference type="GeneID" id="16078418"/>
<feature type="compositionally biased region" description="Gly residues" evidence="5">
    <location>
        <begin position="1"/>
        <end position="10"/>
    </location>
</feature>
<keyword evidence="4" id="KW-0175">Coiled coil</keyword>
<keyword evidence="1" id="KW-0677">Repeat</keyword>
<evidence type="ECO:0000256" key="3">
    <source>
        <dbReference type="PROSITE-ProRule" id="PRU00023"/>
    </source>
</evidence>
<name>F2TZ45_SALR5</name>
<dbReference type="EMBL" id="GL832957">
    <property type="protein sequence ID" value="EGD78869.1"/>
    <property type="molecule type" value="Genomic_DNA"/>
</dbReference>
<dbReference type="PANTHER" id="PTHR24171">
    <property type="entry name" value="ANKYRIN REPEAT DOMAIN-CONTAINING PROTEIN 39-RELATED"/>
    <property type="match status" value="1"/>
</dbReference>
<accession>F2TZ45</accession>
<protein>
    <submittedName>
        <fullName evidence="6">Uncharacterized protein</fullName>
    </submittedName>
</protein>
<reference evidence="6" key="1">
    <citation type="submission" date="2009-08" db="EMBL/GenBank/DDBJ databases">
        <title>Annotation of Salpingoeca rosetta.</title>
        <authorList>
            <consortium name="The Broad Institute Genome Sequencing Platform"/>
            <person name="Russ C."/>
            <person name="Cuomo C."/>
            <person name="Burger G."/>
            <person name="Gray M.W."/>
            <person name="Holland P.W.H."/>
            <person name="King N."/>
            <person name="Lang F.B.F."/>
            <person name="Roger A.J."/>
            <person name="Ruiz-Trillo I."/>
            <person name="Young S.K."/>
            <person name="Zeng Q."/>
            <person name="Gargeya S."/>
            <person name="Alvarado L."/>
            <person name="Berlin A."/>
            <person name="Chapman S.B."/>
            <person name="Chen Z."/>
            <person name="Freedman E."/>
            <person name="Gellesch M."/>
            <person name="Goldberg J."/>
            <person name="Griggs A."/>
            <person name="Gujja S."/>
            <person name="Heilman E."/>
            <person name="Heiman D."/>
            <person name="Howarth C."/>
            <person name="Mehta T."/>
            <person name="Neiman D."/>
            <person name="Pearson M."/>
            <person name="Roberts A."/>
            <person name="Saif S."/>
            <person name="Shea T."/>
            <person name="Shenoy N."/>
            <person name="Sisk P."/>
            <person name="Stolte C."/>
            <person name="Sykes S."/>
            <person name="White J."/>
            <person name="Yandava C."/>
            <person name="Haas B."/>
            <person name="Nusbaum C."/>
            <person name="Birren B."/>
        </authorList>
    </citation>
    <scope>NUCLEOTIDE SEQUENCE [LARGE SCALE GENOMIC DNA]</scope>
    <source>
        <strain evidence="6">ATCC 50818</strain>
    </source>
</reference>
<gene>
    <name evidence="6" type="ORF">PTSG_01846</name>
</gene>
<dbReference type="PANTHER" id="PTHR24171:SF9">
    <property type="entry name" value="ANKYRIN REPEAT DOMAIN-CONTAINING PROTEIN 39"/>
    <property type="match status" value="1"/>
</dbReference>
<sequence>MTTRGSGRGTGVRKPGAVASGTKRSTTSTAASKTAKSKAGPAKKVSASSRAAASSSSSSSSSTSKVKSTTTAKKAGSTSTTARRGRATATGRKTNVASRTKGTKTAAAKKKKKPELSPEEKQRRDAAIVIQRNMRRVLAQRHAAKLKKDKEEYEKTMEELEREAWLALVKREQEQDRLRMQLEMQKRKEKKERMQREKDMREAAFDGEIDTLLNLFDKFELDIDAADGNGDTPLLEAAGGGHVAAVNLLISRGADVNAQGRFDRTPLYRAAFGGHADVVSVLLEAGGDPRVYDSEGITPAEVASNDEVAAIIKEWDIALTDAKLVQLKEQKHQRLLAEKARKEEETQSLEKVVADAEAAYKAHRNMLTKARMELEKRIREHDEVVQRGDERLAEVTLKTIKDAEAEVARAELKFEAAEIEVRNARLKLREQRLAAAEEEEHDGGGGGDERRAGWLKCSVRELDDVLVRDVGDRIASSGKWPLLVDRSKQVATFLRYRNTNYVNMCSPYDTEKDRLRIALLGSIRYAKPLVLDLMDVDASTLLEDRFNAIQPDLFINLVNKNIMHDFCYSTLIRKEDGEEYELKRFNQARIDEHFKVYVVTQDPYPDDELVSQFFPIQVLPAGASL</sequence>
<proteinExistence type="predicted"/>
<evidence type="ECO:0000256" key="1">
    <source>
        <dbReference type="ARBA" id="ARBA00022737"/>
    </source>
</evidence>
<feature type="coiled-coil region" evidence="4">
    <location>
        <begin position="136"/>
        <end position="197"/>
    </location>
</feature>
<feature type="region of interest" description="Disordered" evidence="5">
    <location>
        <begin position="1"/>
        <end position="125"/>
    </location>
</feature>
<dbReference type="SMART" id="SM00248">
    <property type="entry name" value="ANK"/>
    <property type="match status" value="2"/>
</dbReference>
<dbReference type="PROSITE" id="PS50096">
    <property type="entry name" value="IQ"/>
    <property type="match status" value="1"/>
</dbReference>
<dbReference type="OMA" id="SEHDRCQ"/>
<dbReference type="Gene3D" id="1.25.40.20">
    <property type="entry name" value="Ankyrin repeat-containing domain"/>
    <property type="match status" value="1"/>
</dbReference>
<dbReference type="PROSITE" id="PS50297">
    <property type="entry name" value="ANK_REP_REGION"/>
    <property type="match status" value="2"/>
</dbReference>
<keyword evidence="7" id="KW-1185">Reference proteome</keyword>
<dbReference type="KEGG" id="sre:PTSG_01846"/>
<feature type="compositionally biased region" description="Basic and acidic residues" evidence="5">
    <location>
        <begin position="114"/>
        <end position="125"/>
    </location>
</feature>
<dbReference type="AlphaFoldDB" id="F2TZ45"/>
<feature type="repeat" description="ANK" evidence="3">
    <location>
        <begin position="229"/>
        <end position="261"/>
    </location>
</feature>
<dbReference type="eggNOG" id="KOG4177">
    <property type="taxonomic scope" value="Eukaryota"/>
</dbReference>
<dbReference type="STRING" id="946362.F2TZ45"/>
<feature type="coiled-coil region" evidence="4">
    <location>
        <begin position="325"/>
        <end position="441"/>
    </location>
</feature>
<keyword evidence="2 3" id="KW-0040">ANK repeat</keyword>
<evidence type="ECO:0000313" key="6">
    <source>
        <dbReference type="EMBL" id="EGD78869.1"/>
    </source>
</evidence>
<dbReference type="PROSITE" id="PS50088">
    <property type="entry name" value="ANK_REPEAT"/>
    <property type="match status" value="2"/>
</dbReference>
<evidence type="ECO:0000256" key="4">
    <source>
        <dbReference type="SAM" id="Coils"/>
    </source>
</evidence>
<feature type="compositionally biased region" description="Low complexity" evidence="5">
    <location>
        <begin position="19"/>
        <end position="92"/>
    </location>
</feature>
<dbReference type="InterPro" id="IPR036770">
    <property type="entry name" value="Ankyrin_rpt-contain_sf"/>
</dbReference>
<dbReference type="InterPro" id="IPR002110">
    <property type="entry name" value="Ankyrin_rpt"/>
</dbReference>
<dbReference type="Proteomes" id="UP000007799">
    <property type="component" value="Unassembled WGS sequence"/>
</dbReference>
<evidence type="ECO:0000313" key="7">
    <source>
        <dbReference type="Proteomes" id="UP000007799"/>
    </source>
</evidence>
<organism evidence="7">
    <name type="scientific">Salpingoeca rosetta (strain ATCC 50818 / BSB-021)</name>
    <dbReference type="NCBI Taxonomy" id="946362"/>
    <lineage>
        <taxon>Eukaryota</taxon>
        <taxon>Choanoflagellata</taxon>
        <taxon>Craspedida</taxon>
        <taxon>Salpingoecidae</taxon>
        <taxon>Salpingoeca</taxon>
    </lineage>
</organism>
<dbReference type="InParanoid" id="F2TZ45"/>
<evidence type="ECO:0000256" key="5">
    <source>
        <dbReference type="SAM" id="MobiDB-lite"/>
    </source>
</evidence>
<dbReference type="FunCoup" id="F2TZ45">
    <property type="interactions" value="11"/>
</dbReference>
<dbReference type="SUPFAM" id="SSF48403">
    <property type="entry name" value="Ankyrin repeat"/>
    <property type="match status" value="1"/>
</dbReference>
<evidence type="ECO:0000256" key="2">
    <source>
        <dbReference type="ARBA" id="ARBA00023043"/>
    </source>
</evidence>
<dbReference type="OrthoDB" id="426293at2759"/>